<gene>
    <name evidence="10" type="ORF">niasHT_005207</name>
</gene>
<evidence type="ECO:0000256" key="7">
    <source>
        <dbReference type="ARBA" id="ARBA00023242"/>
    </source>
</evidence>
<keyword evidence="11" id="KW-1185">Reference proteome</keyword>
<evidence type="ECO:0000259" key="9">
    <source>
        <dbReference type="PROSITE" id="PS51057"/>
    </source>
</evidence>
<evidence type="ECO:0000256" key="4">
    <source>
        <dbReference type="ARBA" id="ARBA00023015"/>
    </source>
</evidence>
<feature type="region of interest" description="Disordered" evidence="8">
    <location>
        <begin position="268"/>
        <end position="296"/>
    </location>
</feature>
<name>A0ABD2LS52_9BILA</name>
<comment type="caution">
    <text evidence="10">The sequence shown here is derived from an EMBL/GenBank/DDBJ whole genome shotgun (WGS) entry which is preliminary data.</text>
</comment>
<evidence type="ECO:0000256" key="8">
    <source>
        <dbReference type="SAM" id="MobiDB-lite"/>
    </source>
</evidence>
<evidence type="ECO:0000256" key="6">
    <source>
        <dbReference type="ARBA" id="ARBA00023163"/>
    </source>
</evidence>
<evidence type="ECO:0000256" key="2">
    <source>
        <dbReference type="ARBA" id="ARBA00022473"/>
    </source>
</evidence>
<dbReference type="InterPro" id="IPR001523">
    <property type="entry name" value="Paired_dom"/>
</dbReference>
<organism evidence="10 11">
    <name type="scientific">Heterodera trifolii</name>
    <dbReference type="NCBI Taxonomy" id="157864"/>
    <lineage>
        <taxon>Eukaryota</taxon>
        <taxon>Metazoa</taxon>
        <taxon>Ecdysozoa</taxon>
        <taxon>Nematoda</taxon>
        <taxon>Chromadorea</taxon>
        <taxon>Rhabditida</taxon>
        <taxon>Tylenchina</taxon>
        <taxon>Tylenchomorpha</taxon>
        <taxon>Tylenchoidea</taxon>
        <taxon>Heteroderidae</taxon>
        <taxon>Heteroderinae</taxon>
        <taxon>Heterodera</taxon>
    </lineage>
</organism>
<protein>
    <recommendedName>
        <fullName evidence="9">Paired domain-containing protein</fullName>
    </recommendedName>
</protein>
<dbReference type="Gene3D" id="1.10.10.10">
    <property type="entry name" value="Winged helix-like DNA-binding domain superfamily/Winged helix DNA-binding domain"/>
    <property type="match status" value="2"/>
</dbReference>
<feature type="compositionally biased region" description="Low complexity" evidence="8">
    <location>
        <begin position="211"/>
        <end position="230"/>
    </location>
</feature>
<keyword evidence="4" id="KW-0805">Transcription regulation</keyword>
<keyword evidence="3" id="KW-0563">Paired box</keyword>
<dbReference type="SMART" id="SM00351">
    <property type="entry name" value="PAX"/>
    <property type="match status" value="1"/>
</dbReference>
<evidence type="ECO:0000256" key="5">
    <source>
        <dbReference type="ARBA" id="ARBA00023125"/>
    </source>
</evidence>
<feature type="compositionally biased region" description="Polar residues" evidence="8">
    <location>
        <begin position="283"/>
        <end position="296"/>
    </location>
</feature>
<feature type="compositionally biased region" description="Low complexity" evidence="8">
    <location>
        <begin position="1"/>
        <end position="14"/>
    </location>
</feature>
<dbReference type="EMBL" id="JBICBT010000300">
    <property type="protein sequence ID" value="KAL3117964.1"/>
    <property type="molecule type" value="Genomic_DNA"/>
</dbReference>
<reference evidence="10 11" key="1">
    <citation type="submission" date="2024-10" db="EMBL/GenBank/DDBJ databases">
        <authorList>
            <person name="Kim D."/>
        </authorList>
    </citation>
    <scope>NUCLEOTIDE SEQUENCE [LARGE SCALE GENOMIC DNA]</scope>
    <source>
        <strain evidence="10">BH-2024</strain>
    </source>
</reference>
<dbReference type="GO" id="GO:0003677">
    <property type="term" value="F:DNA binding"/>
    <property type="evidence" value="ECO:0007669"/>
    <property type="project" value="UniProtKB-KW"/>
</dbReference>
<feature type="domain" description="Paired" evidence="9">
    <location>
        <begin position="290"/>
        <end position="413"/>
    </location>
</feature>
<keyword evidence="2" id="KW-0217">Developmental protein</keyword>
<dbReference type="PANTHER" id="PTHR45636">
    <property type="entry name" value="PAIRED BOX PROTEIN PAX-6-RELATED-RELATED"/>
    <property type="match status" value="1"/>
</dbReference>
<dbReference type="AlphaFoldDB" id="A0ABD2LS52"/>
<keyword evidence="7" id="KW-0539">Nucleus</keyword>
<dbReference type="InterPro" id="IPR009057">
    <property type="entry name" value="Homeodomain-like_sf"/>
</dbReference>
<keyword evidence="5" id="KW-0238">DNA-binding</keyword>
<feature type="compositionally biased region" description="Polar residues" evidence="8">
    <location>
        <begin position="421"/>
        <end position="433"/>
    </location>
</feature>
<comment type="subcellular location">
    <subcellularLocation>
        <location evidence="1">Nucleus</location>
    </subcellularLocation>
</comment>
<evidence type="ECO:0000313" key="11">
    <source>
        <dbReference type="Proteomes" id="UP001620626"/>
    </source>
</evidence>
<dbReference type="Pfam" id="PF00292">
    <property type="entry name" value="PAX"/>
    <property type="match status" value="1"/>
</dbReference>
<dbReference type="Proteomes" id="UP001620626">
    <property type="component" value="Unassembled WGS sequence"/>
</dbReference>
<keyword evidence="6" id="KW-0804">Transcription</keyword>
<evidence type="ECO:0000313" key="10">
    <source>
        <dbReference type="EMBL" id="KAL3117964.1"/>
    </source>
</evidence>
<dbReference type="InterPro" id="IPR043565">
    <property type="entry name" value="PAX_fam"/>
</dbReference>
<dbReference type="PANTHER" id="PTHR45636:SF52">
    <property type="entry name" value="PAIRED DOMAIN-CONTAINING PROTEIN"/>
    <property type="match status" value="1"/>
</dbReference>
<sequence>MLSPLASSSSARPSYSRHHKQSTHFPRPTLIKSEPEELCSSVTPISSLSSSSSPFSSSSSSSSSSPSSSSSKSHVPKQLRPPPLIDTSTPESLERDFHAWLKGELSRSERPFCARPSHCFSAQFSPPSAMFLTPLGNVKNELPTDFGGDFVFGMEYEPSNNDFCTSTAAFAPSISMNGPFPQMPTQMIRMPMPSFSASITEDQQMAYLLSSAGQSPSGSSQHSSLEGSPLQPNCHQTTLSLPAEVKGIGKYEFNDRKMLTELSGEIKTDGSKKMDATDAAMTAPNSPGGRSSGTNQLGRTYSPGLPLSMVERQKIVQLFHEGWKICDISKYLCVTHSCVSKILQRFRATGSVRPKDAKEGRQESPLVAAIRDYRQRLGIMRQSEIREQLIRDGLCRRENAPSRSSINHILRTKLSGLESPTIGTRSSNQTTENVKGKGQTDGRGENGGTAANAATARVYYDE</sequence>
<evidence type="ECO:0000256" key="3">
    <source>
        <dbReference type="ARBA" id="ARBA00022724"/>
    </source>
</evidence>
<feature type="compositionally biased region" description="Basic and acidic residues" evidence="8">
    <location>
        <begin position="434"/>
        <end position="444"/>
    </location>
</feature>
<proteinExistence type="predicted"/>
<evidence type="ECO:0000256" key="1">
    <source>
        <dbReference type="ARBA" id="ARBA00004123"/>
    </source>
</evidence>
<feature type="region of interest" description="Disordered" evidence="8">
    <location>
        <begin position="211"/>
        <end position="236"/>
    </location>
</feature>
<dbReference type="InterPro" id="IPR036388">
    <property type="entry name" value="WH-like_DNA-bd_sf"/>
</dbReference>
<dbReference type="PROSITE" id="PS51057">
    <property type="entry name" value="PAIRED_2"/>
    <property type="match status" value="1"/>
</dbReference>
<feature type="compositionally biased region" description="Low complexity" evidence="8">
    <location>
        <begin position="40"/>
        <end position="73"/>
    </location>
</feature>
<feature type="region of interest" description="Disordered" evidence="8">
    <location>
        <begin position="418"/>
        <end position="455"/>
    </location>
</feature>
<feature type="region of interest" description="Disordered" evidence="8">
    <location>
        <begin position="1"/>
        <end position="91"/>
    </location>
</feature>
<dbReference type="PRINTS" id="PR00027">
    <property type="entry name" value="PAIREDBOX"/>
</dbReference>
<dbReference type="SUPFAM" id="SSF46689">
    <property type="entry name" value="Homeodomain-like"/>
    <property type="match status" value="1"/>
</dbReference>
<dbReference type="GO" id="GO:0005634">
    <property type="term" value="C:nucleus"/>
    <property type="evidence" value="ECO:0007669"/>
    <property type="project" value="UniProtKB-SubCell"/>
</dbReference>
<accession>A0ABD2LS52</accession>